<gene>
    <name evidence="2" type="ORF">QWM81_23020</name>
</gene>
<evidence type="ECO:0000313" key="3">
    <source>
        <dbReference type="Proteomes" id="UP001174050"/>
    </source>
</evidence>
<reference evidence="2" key="1">
    <citation type="submission" date="2023-06" db="EMBL/GenBank/DDBJ databases">
        <title>WGS-Sequencing of Streptomyces ficellus isolate 21 collected from sand in Gara Djebilet Iron Mine in Algeria.</title>
        <authorList>
            <person name="Zegers G.P."/>
            <person name="Gomez A."/>
            <person name="Gueddou A."/>
            <person name="Zahara A.F."/>
            <person name="Worth M."/>
            <person name="Sevigny J.L."/>
            <person name="Tisa L."/>
        </authorList>
    </citation>
    <scope>NUCLEOTIDE SEQUENCE</scope>
    <source>
        <strain evidence="2">AS11</strain>
    </source>
</reference>
<comment type="caution">
    <text evidence="2">The sequence shown here is derived from an EMBL/GenBank/DDBJ whole genome shotgun (WGS) entry which is preliminary data.</text>
</comment>
<dbReference type="EMBL" id="JAUEPL010000040">
    <property type="protein sequence ID" value="MDN3296866.1"/>
    <property type="molecule type" value="Genomic_DNA"/>
</dbReference>
<organism evidence="2 3">
    <name type="scientific">Streptomyces ficellus</name>
    <dbReference type="NCBI Taxonomy" id="1977088"/>
    <lineage>
        <taxon>Bacteria</taxon>
        <taxon>Bacillati</taxon>
        <taxon>Actinomycetota</taxon>
        <taxon>Actinomycetes</taxon>
        <taxon>Kitasatosporales</taxon>
        <taxon>Streptomycetaceae</taxon>
        <taxon>Streptomyces</taxon>
    </lineage>
</organism>
<name>A0ABT7ZBQ5_9ACTN</name>
<keyword evidence="3" id="KW-1185">Reference proteome</keyword>
<proteinExistence type="predicted"/>
<dbReference type="Proteomes" id="UP001174050">
    <property type="component" value="Unassembled WGS sequence"/>
</dbReference>
<keyword evidence="1" id="KW-0812">Transmembrane</keyword>
<dbReference type="RefSeq" id="WP_290114204.1">
    <property type="nucleotide sequence ID" value="NZ_JAUEPL010000040.1"/>
</dbReference>
<protein>
    <submittedName>
        <fullName evidence="2">Uncharacterized protein</fullName>
    </submittedName>
</protein>
<evidence type="ECO:0000313" key="2">
    <source>
        <dbReference type="EMBL" id="MDN3296866.1"/>
    </source>
</evidence>
<sequence>MKLTITVLTLAGGLLPALGVLRLWRDVDGRRKRLRALFARVEEIRTDPTLSPDERSRRLEQEAPTASTWTDVLHIRERIELASLEQAPEVTVPALLASAGLACATVAGLLSTWFD</sequence>
<accession>A0ABT7ZBQ5</accession>
<keyword evidence="1" id="KW-1133">Transmembrane helix</keyword>
<feature type="transmembrane region" description="Helical" evidence="1">
    <location>
        <begin position="94"/>
        <end position="114"/>
    </location>
</feature>
<evidence type="ECO:0000256" key="1">
    <source>
        <dbReference type="SAM" id="Phobius"/>
    </source>
</evidence>
<keyword evidence="1" id="KW-0472">Membrane</keyword>